<accession>W7UHJ9</accession>
<evidence type="ECO:0000256" key="1">
    <source>
        <dbReference type="SAM" id="MobiDB-lite"/>
    </source>
</evidence>
<dbReference type="EMBL" id="ATAX01000025">
    <property type="protein sequence ID" value="EWM53453.1"/>
    <property type="molecule type" value="Genomic_DNA"/>
</dbReference>
<evidence type="ECO:0000313" key="2">
    <source>
        <dbReference type="EMBL" id="EWM53453.1"/>
    </source>
</evidence>
<evidence type="ECO:0000313" key="3">
    <source>
        <dbReference type="Proteomes" id="UP000019365"/>
    </source>
</evidence>
<dbReference type="AlphaFoldDB" id="W7UHJ9"/>
<protein>
    <submittedName>
        <fullName evidence="2">Uncharacterized protein</fullName>
    </submittedName>
</protein>
<name>W7UHJ9_RUMFL</name>
<dbReference type="OrthoDB" id="1822913at2"/>
<dbReference type="PATRIC" id="fig|1341157.4.peg.1857"/>
<keyword evidence="3" id="KW-1185">Reference proteome</keyword>
<gene>
    <name evidence="2" type="ORF">RF007C_07160</name>
</gene>
<proteinExistence type="predicted"/>
<feature type="region of interest" description="Disordered" evidence="1">
    <location>
        <begin position="25"/>
        <end position="47"/>
    </location>
</feature>
<organism evidence="2 3">
    <name type="scientific">Ruminococcus flavefaciens 007c</name>
    <dbReference type="NCBI Taxonomy" id="1341157"/>
    <lineage>
        <taxon>Bacteria</taxon>
        <taxon>Bacillati</taxon>
        <taxon>Bacillota</taxon>
        <taxon>Clostridia</taxon>
        <taxon>Eubacteriales</taxon>
        <taxon>Oscillospiraceae</taxon>
        <taxon>Ruminococcus</taxon>
    </lineage>
</organism>
<reference evidence="2 3" key="1">
    <citation type="journal article" date="2014" name="PLoS ONE">
        <title>Rumen cellulosomics: divergent fiber-degrading strategies revealed by comparative genome-wide analysis of six ruminococcal strains.</title>
        <authorList>
            <person name="Dassa B."/>
            <person name="Borovok I."/>
            <person name="Ruimy-Israeli V."/>
            <person name="Lamed R."/>
            <person name="Flint H.J."/>
            <person name="Duncan S.H."/>
            <person name="Henrissat B."/>
            <person name="Coutinho P."/>
            <person name="Morrison M."/>
            <person name="Mosoni P."/>
            <person name="Yeoman C.J."/>
            <person name="White B.A."/>
            <person name="Bayer E.A."/>
        </authorList>
    </citation>
    <scope>NUCLEOTIDE SEQUENCE [LARGE SCALE GENOMIC DNA]</scope>
    <source>
        <strain evidence="2 3">007c</strain>
    </source>
</reference>
<sequence>MAVYKGERNGCCEKYNTKIYQRKPRNIAADEPPDTLCGSKDEKQNKTSKGGFIASLADDLFDGGIDSDKLLIAALLYLLIKEGADIKLIIALGYILM</sequence>
<dbReference type="Proteomes" id="UP000019365">
    <property type="component" value="Unassembled WGS sequence"/>
</dbReference>
<dbReference type="RefSeq" id="WP_037299302.1">
    <property type="nucleotide sequence ID" value="NZ_ATAX01000025.1"/>
</dbReference>
<comment type="caution">
    <text evidence="2">The sequence shown here is derived from an EMBL/GenBank/DDBJ whole genome shotgun (WGS) entry which is preliminary data.</text>
</comment>